<dbReference type="EMBL" id="MN508206">
    <property type="protein sequence ID" value="QHA25055.1"/>
    <property type="molecule type" value="Genomic_DNA"/>
</dbReference>
<evidence type="ECO:0000313" key="3">
    <source>
        <dbReference type="EMBL" id="QHA25055.1"/>
    </source>
</evidence>
<sequence length="198" mass="21902">MVLIFPSFLMVVHHVVVDLPETLHKRLLIASILSTRHLCIKLMHNLVTVAEIVLHGSSARLVVKHIKHLAKIHRCPIRSTIPHKPEHDAVSVVLQLDVLVHPYLPQNVHGLNTKTLTNAVSNTVTTCHVRYTHHLPNVGDIMTLLVRLDLTRPFTPSRNIWASPDAIDPGLPVHGPVNPSITLGHASSRRIIGGTTNL</sequence>
<dbReference type="InterPro" id="IPR013671">
    <property type="entry name" value="Gemini_AC4/5_cons-dom"/>
</dbReference>
<evidence type="ECO:0000259" key="1">
    <source>
        <dbReference type="Pfam" id="PF04807"/>
    </source>
</evidence>
<evidence type="ECO:0000259" key="2">
    <source>
        <dbReference type="Pfam" id="PF08464"/>
    </source>
</evidence>
<proteinExistence type="predicted"/>
<feature type="domain" description="Geminivirus AC4/5 conserved" evidence="2">
    <location>
        <begin position="138"/>
        <end position="180"/>
    </location>
</feature>
<protein>
    <submittedName>
        <fullName evidence="3">AC5 protein</fullName>
    </submittedName>
</protein>
<reference evidence="3" key="1">
    <citation type="journal article" date="2020" name="Viruses">
        <title>Reconstruction and Characterization of Full-Length Begomovirus and Alphasatellite Genomes Infecting Pepper through Metagenomics.</title>
        <authorList>
            <person name="Bornancini V.A."/>
            <person name="Irazoqui J.M."/>
            <person name="Flores C.R."/>
            <person name="Vaghi Medina C.G."/>
            <person name="Amadio A.F."/>
            <person name="Lopez Lambertini P.M."/>
        </authorList>
    </citation>
    <scope>NUCLEOTIDE SEQUENCE</scope>
    <source>
        <strain evidence="3">AR:Salta:Pichanal:Pepper271:2007</strain>
    </source>
</reference>
<feature type="domain" description="Geminivirus AC4/5 conserved" evidence="1">
    <location>
        <begin position="51"/>
        <end position="83"/>
    </location>
</feature>
<accession>A0A6B9KDU7</accession>
<dbReference type="Pfam" id="PF08464">
    <property type="entry name" value="Gemini_AC4_5_2"/>
    <property type="match status" value="1"/>
</dbReference>
<dbReference type="InterPro" id="IPR006892">
    <property type="entry name" value="Gemini_AC4_5_cons_dom_1"/>
</dbReference>
<dbReference type="Pfam" id="PF04807">
    <property type="entry name" value="Gemini_AC4_5"/>
    <property type="match status" value="1"/>
</dbReference>
<name>A0A6B9KDU7_9GEMI</name>
<gene>
    <name evidence="3" type="primary">AC5</name>
</gene>
<organism evidence="3">
    <name type="scientific">Soybean blistering mosaic virus</name>
    <dbReference type="NCBI Taxonomy" id="408136"/>
    <lineage>
        <taxon>Viruses</taxon>
        <taxon>Monodnaviria</taxon>
        <taxon>Shotokuvirae</taxon>
        <taxon>Cressdnaviricota</taxon>
        <taxon>Repensiviricetes</taxon>
        <taxon>Geplafuvirales</taxon>
        <taxon>Geminiviridae</taxon>
        <taxon>Begomovirus</taxon>
        <taxon>Begomovirus glycinis</taxon>
    </lineage>
</organism>